<organism evidence="8 9">
    <name type="scientific">Denticeps clupeoides</name>
    <name type="common">denticle herring</name>
    <dbReference type="NCBI Taxonomy" id="299321"/>
    <lineage>
        <taxon>Eukaryota</taxon>
        <taxon>Metazoa</taxon>
        <taxon>Chordata</taxon>
        <taxon>Craniata</taxon>
        <taxon>Vertebrata</taxon>
        <taxon>Euteleostomi</taxon>
        <taxon>Actinopterygii</taxon>
        <taxon>Neopterygii</taxon>
        <taxon>Teleostei</taxon>
        <taxon>Clupei</taxon>
        <taxon>Clupeiformes</taxon>
        <taxon>Denticipitoidei</taxon>
        <taxon>Denticipitidae</taxon>
        <taxon>Denticeps</taxon>
    </lineage>
</organism>
<dbReference type="InterPro" id="IPR050999">
    <property type="entry name" value="ADP-ribosyltransferase_ARG"/>
</dbReference>
<evidence type="ECO:0000256" key="3">
    <source>
        <dbReference type="ARBA" id="ARBA00022679"/>
    </source>
</evidence>
<dbReference type="GeneTree" id="ENSGT01030000234601"/>
<dbReference type="EC" id="2.4.2.31" evidence="7"/>
<evidence type="ECO:0000313" key="8">
    <source>
        <dbReference type="Ensembl" id="ENSDCDP00010004884.1"/>
    </source>
</evidence>
<protein>
    <recommendedName>
        <fullName evidence="7">NAD(P)(+)--arginine ADP-ribosyltransferase</fullName>
        <ecNumber evidence="7">2.4.2.31</ecNumber>
    </recommendedName>
    <alternativeName>
        <fullName evidence="7">Mono(ADP-ribosyl)transferase</fullName>
    </alternativeName>
</protein>
<evidence type="ECO:0000256" key="4">
    <source>
        <dbReference type="ARBA" id="ARBA00022695"/>
    </source>
</evidence>
<sequence>MNLFSYEMFGRTFLLVTCRFHNMDMSINAVDDRFSGCREKMHKKVMNENGLLQKELEGNIDFQTEKKRKSHTCSIVPGGKPEHTQALMTYILGGQKFRLMFNEAVQTKGGDVTVYKEQFQFKSFHFLLRDAMQILKNISESKTVYRYSTKQFTATKGTEVRFGRFTAAFNQRGAAEENCDNDGTLFTITSSSVVNLEKYACLLETFENLISPDEVFIVEEVKKSTECDKEIVLKHSMFHSYHNCDGLNAKDTFRFVHRVLCIIMTIHSLLGKIHLLCTPFTFTVFTRRPYPE</sequence>
<keyword evidence="4" id="KW-0548">Nucleotidyltransferase</keyword>
<reference evidence="8" key="3">
    <citation type="submission" date="2025-09" db="UniProtKB">
        <authorList>
            <consortium name="Ensembl"/>
        </authorList>
    </citation>
    <scope>IDENTIFICATION</scope>
</reference>
<dbReference type="InterPro" id="IPR000768">
    <property type="entry name" value="ART"/>
</dbReference>
<evidence type="ECO:0000256" key="5">
    <source>
        <dbReference type="ARBA" id="ARBA00022857"/>
    </source>
</evidence>
<evidence type="ECO:0000313" key="9">
    <source>
        <dbReference type="Proteomes" id="UP000694580"/>
    </source>
</evidence>
<accession>A0AAY4A7T0</accession>
<dbReference type="PANTHER" id="PTHR10339">
    <property type="entry name" value="ADP-RIBOSYLTRANSFERASE"/>
    <property type="match status" value="1"/>
</dbReference>
<keyword evidence="7" id="KW-0520">NAD</keyword>
<dbReference type="GO" id="GO:0003950">
    <property type="term" value="F:NAD+ poly-ADP-ribosyltransferase activity"/>
    <property type="evidence" value="ECO:0007669"/>
    <property type="project" value="TreeGrafter"/>
</dbReference>
<keyword evidence="9" id="KW-1185">Reference proteome</keyword>
<evidence type="ECO:0000256" key="6">
    <source>
        <dbReference type="ARBA" id="ARBA00047597"/>
    </source>
</evidence>
<dbReference type="GO" id="GO:0016779">
    <property type="term" value="F:nucleotidyltransferase activity"/>
    <property type="evidence" value="ECO:0007669"/>
    <property type="project" value="UniProtKB-KW"/>
</dbReference>
<keyword evidence="3 7" id="KW-0808">Transferase</keyword>
<evidence type="ECO:0000256" key="2">
    <source>
        <dbReference type="ARBA" id="ARBA00022676"/>
    </source>
</evidence>
<dbReference type="Ensembl" id="ENSDCDT00010005048.1">
    <property type="protein sequence ID" value="ENSDCDP00010004884.1"/>
    <property type="gene ID" value="ENSDCDG00010002160.1"/>
</dbReference>
<dbReference type="SUPFAM" id="SSF56399">
    <property type="entry name" value="ADP-ribosylation"/>
    <property type="match status" value="1"/>
</dbReference>
<comment type="catalytic activity">
    <reaction evidence="6 7">
        <text>L-arginyl-[protein] + NAD(+) = N(omega)-(ADP-D-ribosyl)-L-arginyl-[protein] + nicotinamide + H(+)</text>
        <dbReference type="Rhea" id="RHEA:19149"/>
        <dbReference type="Rhea" id="RHEA-COMP:10532"/>
        <dbReference type="Rhea" id="RHEA-COMP:15087"/>
        <dbReference type="ChEBI" id="CHEBI:15378"/>
        <dbReference type="ChEBI" id="CHEBI:17154"/>
        <dbReference type="ChEBI" id="CHEBI:29965"/>
        <dbReference type="ChEBI" id="CHEBI:57540"/>
        <dbReference type="ChEBI" id="CHEBI:142554"/>
        <dbReference type="EC" id="2.4.2.31"/>
    </reaction>
</comment>
<dbReference type="Proteomes" id="UP000694580">
    <property type="component" value="Chromosome 4"/>
</dbReference>
<reference evidence="8" key="2">
    <citation type="submission" date="2025-08" db="UniProtKB">
        <authorList>
            <consortium name="Ensembl"/>
        </authorList>
    </citation>
    <scope>IDENTIFICATION</scope>
</reference>
<comment type="similarity">
    <text evidence="1 7">Belongs to the Arg-specific ADP-ribosyltransferase family.</text>
</comment>
<dbReference type="PANTHER" id="PTHR10339:SF27">
    <property type="entry name" value="NAD(P)(+)--ARGININE ADP-RIBOSYLTRANSFERASE"/>
    <property type="match status" value="1"/>
</dbReference>
<dbReference type="PRINTS" id="PR00970">
    <property type="entry name" value="RIBTRNSFRASE"/>
</dbReference>
<evidence type="ECO:0000256" key="7">
    <source>
        <dbReference type="RuleBase" id="RU361228"/>
    </source>
</evidence>
<proteinExistence type="inferred from homology"/>
<evidence type="ECO:0000256" key="1">
    <source>
        <dbReference type="ARBA" id="ARBA00009558"/>
    </source>
</evidence>
<dbReference type="Pfam" id="PF01129">
    <property type="entry name" value="ART"/>
    <property type="match status" value="1"/>
</dbReference>
<keyword evidence="2 7" id="KW-0328">Glycosyltransferase</keyword>
<name>A0AAY4A7T0_9TELE</name>
<reference evidence="8 9" key="1">
    <citation type="submission" date="2020-06" db="EMBL/GenBank/DDBJ databases">
        <authorList>
            <consortium name="Wellcome Sanger Institute Data Sharing"/>
        </authorList>
    </citation>
    <scope>NUCLEOTIDE SEQUENCE [LARGE SCALE GENOMIC DNA]</scope>
</reference>
<dbReference type="GO" id="GO:0106274">
    <property type="term" value="F:NAD+-protein-arginine ADP-ribosyltransferase activity"/>
    <property type="evidence" value="ECO:0007669"/>
    <property type="project" value="UniProtKB-EC"/>
</dbReference>
<dbReference type="Gene3D" id="3.90.176.10">
    <property type="entry name" value="Toxin ADP-ribosyltransferase, Chain A, domain 1"/>
    <property type="match status" value="1"/>
</dbReference>
<keyword evidence="5 7" id="KW-0521">NADP</keyword>
<dbReference type="AlphaFoldDB" id="A0AAY4A7T0"/>